<dbReference type="Gene3D" id="3.30.565.60">
    <property type="match status" value="1"/>
</dbReference>
<dbReference type="Gene3D" id="3.30.950.30">
    <property type="entry name" value="Schlafen, AAA domain"/>
    <property type="match status" value="1"/>
</dbReference>
<accession>A0A428KQV7</accession>
<gene>
    <name evidence="2" type="ORF">EI291_09680</name>
</gene>
<dbReference type="InterPro" id="IPR038461">
    <property type="entry name" value="Schlafen_AlbA_2_dom_sf"/>
</dbReference>
<feature type="domain" description="Schlafen AlbA-2" evidence="1">
    <location>
        <begin position="20"/>
        <end position="137"/>
    </location>
</feature>
<evidence type="ECO:0000313" key="2">
    <source>
        <dbReference type="EMBL" id="RSK48826.1"/>
    </source>
</evidence>
<dbReference type="InterPro" id="IPR007421">
    <property type="entry name" value="Schlafen_AlbA_2_dom"/>
</dbReference>
<organism evidence="2 3">
    <name type="scientific">Hymenobacter rigui</name>
    <dbReference type="NCBI Taxonomy" id="334424"/>
    <lineage>
        <taxon>Bacteria</taxon>
        <taxon>Pseudomonadati</taxon>
        <taxon>Bacteroidota</taxon>
        <taxon>Cytophagia</taxon>
        <taxon>Cytophagales</taxon>
        <taxon>Hymenobacteraceae</taxon>
        <taxon>Hymenobacter</taxon>
    </lineage>
</organism>
<dbReference type="Proteomes" id="UP000273500">
    <property type="component" value="Unassembled WGS sequence"/>
</dbReference>
<proteinExistence type="predicted"/>
<dbReference type="RefSeq" id="WP_125419613.1">
    <property type="nucleotide sequence ID" value="NZ_RWIT01000004.1"/>
</dbReference>
<dbReference type="PANTHER" id="PTHR30595:SF6">
    <property type="entry name" value="SCHLAFEN ALBA-2 DOMAIN-CONTAINING PROTEIN"/>
    <property type="match status" value="1"/>
</dbReference>
<dbReference type="AlphaFoldDB" id="A0A428KQV7"/>
<dbReference type="Pfam" id="PF04326">
    <property type="entry name" value="SLFN_AlbA_2"/>
    <property type="match status" value="1"/>
</dbReference>
<comment type="caution">
    <text evidence="2">The sequence shown here is derived from an EMBL/GenBank/DDBJ whole genome shotgun (WGS) entry which is preliminary data.</text>
</comment>
<dbReference type="Pfam" id="PF13749">
    <property type="entry name" value="HATPase_c_4"/>
    <property type="match status" value="1"/>
</dbReference>
<evidence type="ECO:0000313" key="3">
    <source>
        <dbReference type="Proteomes" id="UP000273500"/>
    </source>
</evidence>
<dbReference type="PANTHER" id="PTHR30595">
    <property type="entry name" value="GLPR-RELATED TRANSCRIPTIONAL REPRESSOR"/>
    <property type="match status" value="1"/>
</dbReference>
<reference evidence="2 3" key="1">
    <citation type="submission" date="2018-12" db="EMBL/GenBank/DDBJ databases">
        <authorList>
            <person name="Feng G."/>
            <person name="Zhu H."/>
        </authorList>
    </citation>
    <scope>NUCLEOTIDE SEQUENCE [LARGE SCALE GENOMIC DNA]</scope>
    <source>
        <strain evidence="2 3">KCTC 12533</strain>
    </source>
</reference>
<sequence>MFEEISVSQAELNVILSKKESYILDFKSKRIDAGKLQNHFVAFANSDGGDLYIGIEELKSQGNLFRVDGFSNAEEANQMLYQLLQDTEPAVEGVVAEFLITLNQEYILHIVVPKSDKVHYNSKGECFVRLNAQSVKIKGEKIVKLAYAKGFYRYEDTGVEGVDIEDITSSKFLQDYLSNVNSLQDPIKFLKRNRLLKDEKKSKITVAAALLFDEQPQEILSTKCGIKIIRMQTTSKDYKRQQLSGIDVVNGPIEIMAKDSEERIFEIIKNSTFMINGGEVEVAYPVETVHEILVNAILHRDYSIADDIHVTIYDDRIEIKSPGRLPGNVTIDNILDAHFSRNPNIVRIINKLPNPINHDLGEGLNTAFKAMQSIGLVRPIIEEIDNNVLVTISHEKLKSYEDQIMAYLENNEWVSNKVARNITGEGSENKIKRILQNLRKANRIEVEDPNVARAKLRYIKKRD</sequence>
<dbReference type="OrthoDB" id="9807907at2"/>
<protein>
    <submittedName>
        <fullName evidence="2">Transcriptional regulator</fullName>
    </submittedName>
</protein>
<name>A0A428KQV7_9BACT</name>
<dbReference type="InterPro" id="IPR038475">
    <property type="entry name" value="RecG_C_sf"/>
</dbReference>
<evidence type="ECO:0000259" key="1">
    <source>
        <dbReference type="Pfam" id="PF04326"/>
    </source>
</evidence>
<keyword evidence="3" id="KW-1185">Reference proteome</keyword>
<dbReference type="EMBL" id="RWIT01000004">
    <property type="protein sequence ID" value="RSK48826.1"/>
    <property type="molecule type" value="Genomic_DNA"/>
</dbReference>